<name>A0AAT9GUU5_9CREN</name>
<accession>A0AAT9GUU5</accession>
<proteinExistence type="predicted"/>
<dbReference type="AlphaFoldDB" id="A0AAT9GUU5"/>
<dbReference type="RefSeq" id="WP_369610146.1">
    <property type="nucleotide sequence ID" value="NZ_AP031322.1"/>
</dbReference>
<dbReference type="KEGG" id="sjv:SJAV_25980"/>
<sequence length="323" mass="38314">MDDCKTLLFDNPQELIKRPDCFLSEDHYYRAKSFLTQNHTIVMDYVLVQPSKGMVYIFGIDDTSGKIFSRRAEFDISVIFALNEKLWLEVLKKAMGFTHHRWEVRELSEDQVIRLQGDLVMKVEKVYDSLEDLTNSIISEYLSGTEYRSRFRTFADPEIEEMLVEEFIREYISQDEELKKVIRLINVYEELQEYRNNEILSEIRDKIREILGLATNRVPNVDTIYRQKVREKKDKFLDFLAKKEEKLKLKYGHATSPHLVELLGILLDRYVVILREQDIIISHEEHGLTSFHVNKPAIVRFGTLDDRFARREIRISDSAYLEF</sequence>
<reference evidence="1" key="1">
    <citation type="submission" date="2024-03" db="EMBL/GenBank/DDBJ databases">
        <title>Complete genome sequence of Sulfurisphaera javensis strain KD-1.</title>
        <authorList>
            <person name="Sakai H."/>
            <person name="Nur N."/>
            <person name="Suwanto A."/>
            <person name="Kurosawa N."/>
        </authorList>
    </citation>
    <scope>NUCLEOTIDE SEQUENCE</scope>
    <source>
        <strain evidence="1">KD-1</strain>
    </source>
</reference>
<evidence type="ECO:0000313" key="1">
    <source>
        <dbReference type="EMBL" id="BFH74654.1"/>
    </source>
</evidence>
<dbReference type="GeneID" id="92355554"/>
<protein>
    <submittedName>
        <fullName evidence="1">Uncharacterized protein</fullName>
    </submittedName>
</protein>
<dbReference type="EMBL" id="AP031322">
    <property type="protein sequence ID" value="BFH74654.1"/>
    <property type="molecule type" value="Genomic_DNA"/>
</dbReference>
<organism evidence="1">
    <name type="scientific">Sulfurisphaera javensis</name>
    <dbReference type="NCBI Taxonomy" id="2049879"/>
    <lineage>
        <taxon>Archaea</taxon>
        <taxon>Thermoproteota</taxon>
        <taxon>Thermoprotei</taxon>
        <taxon>Sulfolobales</taxon>
        <taxon>Sulfolobaceae</taxon>
        <taxon>Sulfurisphaera</taxon>
    </lineage>
</organism>
<gene>
    <name evidence="1" type="ORF">SJAV_25980</name>
</gene>